<feature type="compositionally biased region" description="Low complexity" evidence="1">
    <location>
        <begin position="299"/>
        <end position="310"/>
    </location>
</feature>
<dbReference type="InParanoid" id="A0A6P6Y9X3"/>
<feature type="region of interest" description="Disordered" evidence="1">
    <location>
        <begin position="79"/>
        <end position="100"/>
    </location>
</feature>
<organism evidence="2 3">
    <name type="scientific">Dermatophagoides pteronyssinus</name>
    <name type="common">European house dust mite</name>
    <dbReference type="NCBI Taxonomy" id="6956"/>
    <lineage>
        <taxon>Eukaryota</taxon>
        <taxon>Metazoa</taxon>
        <taxon>Ecdysozoa</taxon>
        <taxon>Arthropoda</taxon>
        <taxon>Chelicerata</taxon>
        <taxon>Arachnida</taxon>
        <taxon>Acari</taxon>
        <taxon>Acariformes</taxon>
        <taxon>Sarcoptiformes</taxon>
        <taxon>Astigmata</taxon>
        <taxon>Psoroptidia</taxon>
        <taxon>Analgoidea</taxon>
        <taxon>Pyroglyphidae</taxon>
        <taxon>Dermatophagoidinae</taxon>
        <taxon>Dermatophagoides</taxon>
    </lineage>
</organism>
<feature type="compositionally biased region" description="Basic and acidic residues" evidence="1">
    <location>
        <begin position="289"/>
        <end position="298"/>
    </location>
</feature>
<gene>
    <name evidence="3" type="primary">LOC113796229</name>
</gene>
<name>A0A6P6Y9X3_DERPT</name>
<dbReference type="Proteomes" id="UP000515146">
    <property type="component" value="Unplaced"/>
</dbReference>
<evidence type="ECO:0000313" key="2">
    <source>
        <dbReference type="Proteomes" id="UP000515146"/>
    </source>
</evidence>
<feature type="region of interest" description="Disordered" evidence="1">
    <location>
        <begin position="289"/>
        <end position="353"/>
    </location>
</feature>
<dbReference type="KEGG" id="dpte:113796229"/>
<evidence type="ECO:0000313" key="3">
    <source>
        <dbReference type="RefSeq" id="XP_027202258.1"/>
    </source>
</evidence>
<evidence type="ECO:0000256" key="1">
    <source>
        <dbReference type="SAM" id="MobiDB-lite"/>
    </source>
</evidence>
<feature type="compositionally biased region" description="Low complexity" evidence="1">
    <location>
        <begin position="239"/>
        <end position="248"/>
    </location>
</feature>
<proteinExistence type="predicted"/>
<dbReference type="RefSeq" id="XP_027202258.1">
    <property type="nucleotide sequence ID" value="XM_027346457.1"/>
</dbReference>
<reference evidence="3" key="1">
    <citation type="submission" date="2025-08" db="UniProtKB">
        <authorList>
            <consortium name="RefSeq"/>
        </authorList>
    </citation>
    <scope>IDENTIFICATION</scope>
    <source>
        <strain evidence="3">Airmid</strain>
    </source>
</reference>
<dbReference type="AlphaFoldDB" id="A0A6P6Y9X3"/>
<sequence length="628" mass="71803">MKIDSNNLNEILAELAPMKELKFWHNFIANLMGVSTTTSSSSDLITNNDNNLQEFPPASVWLNERRPVKQKAIRISSPLPNTKKESQSTTIKPTIPPKPKFIQTSLNNTSTTTKPNLFQYQYLPPPRVRIKFGRKITSKRTWIPPPPPLLQRIEIQQPKQQEKESFSLQPPLYSTIFLPTNNQQFLHFNHQQYFQPINNPNHQSIDNHWWLYDQNPESIMSAEQQDPDTLTPTVTTATEISTETITPNDDQDDNLNIDADKSNSGGGDNVDVDGKSAVEIECKSFIDNEQQPKCESKSTETTQTTDNNNNKPPLQRSLSESNAEATPKLDENNFSLQKSSSRPIFTSSSFYDPEQHPTLEEQVKLCREIAKQLVSDKCDNNQNKGRKMFEKRVEKSIEWITENEDSFQNYIANQDDHDFHERTITDGPVNLRLVLDPRHVDDINTVQGVNEHIIITQETNARDTCKNIVNDLTSPEVNPTRGKALFTKRAQKSEQWIVDNNNNNDGNLTDTIIDAARDKLFRNVKQQQHQPAFYGYGSGFQQQRSSPPQQQQYWTSTWQQQQQQWSTQSSPIPMQSFTKLQIPGPIFAPLSSAATTPLSLSRPSSSLSLRLQQFRDFNARPKPFCRAY</sequence>
<feature type="region of interest" description="Disordered" evidence="1">
    <location>
        <begin position="239"/>
        <end position="273"/>
    </location>
</feature>
<accession>A0A6P6Y9X3</accession>
<keyword evidence="2" id="KW-1185">Reference proteome</keyword>
<dbReference type="OrthoDB" id="300641at2759"/>
<protein>
    <submittedName>
        <fullName evidence="3">Uncharacterized protein LOC113796229</fullName>
    </submittedName>
</protein>
<dbReference type="GeneID" id="113796229"/>
<feature type="compositionally biased region" description="Low complexity" evidence="1">
    <location>
        <begin position="339"/>
        <end position="349"/>
    </location>
</feature>